<organism evidence="8 9">
    <name type="scientific">Anolis carolinensis</name>
    <name type="common">Green anole</name>
    <name type="synonym">American chameleon</name>
    <dbReference type="NCBI Taxonomy" id="28377"/>
    <lineage>
        <taxon>Eukaryota</taxon>
        <taxon>Metazoa</taxon>
        <taxon>Chordata</taxon>
        <taxon>Craniata</taxon>
        <taxon>Vertebrata</taxon>
        <taxon>Euteleostomi</taxon>
        <taxon>Lepidosauria</taxon>
        <taxon>Squamata</taxon>
        <taxon>Bifurcata</taxon>
        <taxon>Unidentata</taxon>
        <taxon>Episquamata</taxon>
        <taxon>Toxicofera</taxon>
        <taxon>Iguania</taxon>
        <taxon>Dactyloidae</taxon>
        <taxon>Anolis</taxon>
    </lineage>
</organism>
<dbReference type="CTD" id="55839"/>
<dbReference type="HOGENOM" id="CLU_070600_0_0_1"/>
<comment type="subcellular location">
    <subcellularLocation>
        <location evidence="2">Chromosome</location>
        <location evidence="2">Centromere</location>
    </subcellularLocation>
    <subcellularLocation>
        <location evidence="1">Nucleus</location>
    </subcellularLocation>
</comment>
<name>H9GEG8_ANOCA</name>
<dbReference type="FunCoup" id="H9GEG8">
    <property type="interactions" value="194"/>
</dbReference>
<sequence>MAKKRPRESPRQNPPVKVFIMDVTVAEYIRRTVLRIPRSETRTMLTRWKFLSDSQLQSLNTNQKKEDISREVVELCQENCATITHAADLDMIYSYTYRDKMLWDVYQMIREEGDENDFFDLANFTKKFEESLRSSFKNVTITFKEFEDNSIWIRVAWGAQYRKPNQYKPSYVVYHSQTPYVFICKSINKSSMPLLFQALLVAANYSDIHEMDLRSRCLDSLKDIVFKRCSKSFPTHHLQPLQEKNSNLENVDPRIIREDKHEKERIQRIDRETFGDGPQPKLEFAQYRLKTTFRGDLINDILPNIEPFRCTVKFSSPHLLEALRSLAPAGIADAPLSPLLTCITQKARNHFNIREREGAHSKNSPGQGRIYK</sequence>
<keyword evidence="9" id="KW-1185">Reference proteome</keyword>
<keyword evidence="6" id="KW-0137">Centromere</keyword>
<comment type="similarity">
    <text evidence="3">Belongs to the CENP-N/CHL4 family.</text>
</comment>
<keyword evidence="5" id="KW-0539">Nucleus</keyword>
<reference evidence="8" key="2">
    <citation type="submission" date="2025-08" db="UniProtKB">
        <authorList>
            <consortium name="Ensembl"/>
        </authorList>
    </citation>
    <scope>IDENTIFICATION</scope>
</reference>
<dbReference type="GO" id="GO:0007059">
    <property type="term" value="P:chromosome segregation"/>
    <property type="evidence" value="ECO:0007669"/>
    <property type="project" value="InterPro"/>
</dbReference>
<evidence type="ECO:0000256" key="1">
    <source>
        <dbReference type="ARBA" id="ARBA00004123"/>
    </source>
</evidence>
<dbReference type="OrthoDB" id="6585699at2759"/>
<dbReference type="GO" id="GO:0005654">
    <property type="term" value="C:nucleoplasm"/>
    <property type="evidence" value="ECO:0000318"/>
    <property type="project" value="GO_Central"/>
</dbReference>
<dbReference type="KEGG" id="acs:100563416"/>
<evidence type="ECO:0000256" key="6">
    <source>
        <dbReference type="ARBA" id="ARBA00023328"/>
    </source>
</evidence>
<evidence type="ECO:0000256" key="5">
    <source>
        <dbReference type="ARBA" id="ARBA00023242"/>
    </source>
</evidence>
<dbReference type="Ensembl" id="ENSACAT00000008867.4">
    <property type="protein sequence ID" value="ENSACAP00000008681.3"/>
    <property type="gene ID" value="ENSACAG00000008859.4"/>
</dbReference>
<dbReference type="InterPro" id="IPR007902">
    <property type="entry name" value="Chl4/mis15/CENP-N"/>
</dbReference>
<dbReference type="InterPro" id="IPR052011">
    <property type="entry name" value="CENP-NAC/CAD_complex"/>
</dbReference>
<dbReference type="GeneID" id="100563416"/>
<dbReference type="GO" id="GO:0034080">
    <property type="term" value="P:CENP-A containing chromatin assembly"/>
    <property type="evidence" value="ECO:0007669"/>
    <property type="project" value="InterPro"/>
</dbReference>
<evidence type="ECO:0000256" key="4">
    <source>
        <dbReference type="ARBA" id="ARBA00022454"/>
    </source>
</evidence>
<keyword evidence="4" id="KW-0158">Chromosome</keyword>
<reference evidence="8" key="3">
    <citation type="submission" date="2025-09" db="UniProtKB">
        <authorList>
            <consortium name="Ensembl"/>
        </authorList>
    </citation>
    <scope>IDENTIFICATION</scope>
</reference>
<dbReference type="eggNOG" id="ENOG502QSE8">
    <property type="taxonomic scope" value="Eukaryota"/>
</dbReference>
<accession>H9GEG8</accession>
<evidence type="ECO:0000256" key="7">
    <source>
        <dbReference type="SAM" id="MobiDB-lite"/>
    </source>
</evidence>
<feature type="region of interest" description="Disordered" evidence="7">
    <location>
        <begin position="353"/>
        <end position="372"/>
    </location>
</feature>
<reference evidence="8" key="1">
    <citation type="submission" date="2009-12" db="EMBL/GenBank/DDBJ databases">
        <title>The Genome Sequence of Anolis carolinensis (Green Anole Lizard).</title>
        <authorList>
            <consortium name="The Genome Sequencing Platform"/>
            <person name="Di Palma F."/>
            <person name="Alfoldi J."/>
            <person name="Heiman D."/>
            <person name="Young S."/>
            <person name="Grabherr M."/>
            <person name="Johnson J."/>
            <person name="Lander E.S."/>
            <person name="Lindblad-Toh K."/>
        </authorList>
    </citation>
    <scope>NUCLEOTIDE SEQUENCE [LARGE SCALE GENOMIC DNA]</scope>
    <source>
        <strain evidence="8">JBL SC #1</strain>
    </source>
</reference>
<dbReference type="GO" id="GO:0000939">
    <property type="term" value="C:inner kinetochore"/>
    <property type="evidence" value="ECO:0007669"/>
    <property type="project" value="Ensembl"/>
</dbReference>
<dbReference type="STRING" id="28377.ENSACAP00000008681"/>
<dbReference type="GeneTree" id="ENSGT00390000004738"/>
<dbReference type="Proteomes" id="UP000001646">
    <property type="component" value="Unplaced"/>
</dbReference>
<evidence type="ECO:0000256" key="2">
    <source>
        <dbReference type="ARBA" id="ARBA00004584"/>
    </source>
</evidence>
<dbReference type="RefSeq" id="XP_003222999.1">
    <property type="nucleotide sequence ID" value="XM_003222951.3"/>
</dbReference>
<dbReference type="PANTHER" id="PTHR46790">
    <property type="entry name" value="CENTROMERE PROTEIN N"/>
    <property type="match status" value="1"/>
</dbReference>
<dbReference type="Pfam" id="PF05238">
    <property type="entry name" value="CENP-N"/>
    <property type="match status" value="1"/>
</dbReference>
<dbReference type="PANTHER" id="PTHR46790:SF1">
    <property type="entry name" value="CENTROMERE PROTEIN N"/>
    <property type="match status" value="1"/>
</dbReference>
<evidence type="ECO:0000256" key="3">
    <source>
        <dbReference type="ARBA" id="ARBA00005566"/>
    </source>
</evidence>
<evidence type="ECO:0000313" key="8">
    <source>
        <dbReference type="Ensembl" id="ENSACAP00000008681.3"/>
    </source>
</evidence>
<proteinExistence type="inferred from homology"/>
<dbReference type="InParanoid" id="H9GEG8"/>
<gene>
    <name evidence="8" type="primary">CENPN</name>
</gene>
<evidence type="ECO:0000313" key="9">
    <source>
        <dbReference type="Proteomes" id="UP000001646"/>
    </source>
</evidence>
<dbReference type="AlphaFoldDB" id="H9GEG8"/>
<protein>
    <submittedName>
        <fullName evidence="8">Centromere protein N</fullName>
    </submittedName>
</protein>
<dbReference type="Bgee" id="ENSACAG00000008859">
    <property type="expression patterns" value="Expressed in forelimb bud and 10 other cell types or tissues"/>
</dbReference>